<dbReference type="InterPro" id="IPR050739">
    <property type="entry name" value="MFP"/>
</dbReference>
<evidence type="ECO:0000256" key="4">
    <source>
        <dbReference type="ARBA" id="ARBA00022475"/>
    </source>
</evidence>
<protein>
    <recommendedName>
        <fullName evidence="9">Membrane fusion protein (MFP) family protein</fullName>
    </recommendedName>
</protein>
<feature type="coiled-coil region" evidence="10">
    <location>
        <begin position="263"/>
        <end position="290"/>
    </location>
</feature>
<accession>A0A845GUB5</accession>
<dbReference type="PANTHER" id="PTHR30386:SF17">
    <property type="entry name" value="ALKALINE PROTEASE SECRETION PROTEIN APRE"/>
    <property type="match status" value="1"/>
</dbReference>
<evidence type="ECO:0000256" key="5">
    <source>
        <dbReference type="ARBA" id="ARBA00022519"/>
    </source>
</evidence>
<dbReference type="EMBL" id="WWCX01000070">
    <property type="protein sequence ID" value="MYM97355.1"/>
    <property type="molecule type" value="Genomic_DNA"/>
</dbReference>
<dbReference type="Pfam" id="PF26002">
    <property type="entry name" value="Beta-barrel_AprE"/>
    <property type="match status" value="1"/>
</dbReference>
<dbReference type="InterPro" id="IPR058982">
    <property type="entry name" value="Beta-barrel_AprE"/>
</dbReference>
<evidence type="ECO:0000313" key="13">
    <source>
        <dbReference type="EMBL" id="MYM97355.1"/>
    </source>
</evidence>
<dbReference type="NCBIfam" id="TIGR01843">
    <property type="entry name" value="type_I_hlyD"/>
    <property type="match status" value="1"/>
</dbReference>
<dbReference type="GO" id="GO:0005886">
    <property type="term" value="C:plasma membrane"/>
    <property type="evidence" value="ECO:0007669"/>
    <property type="project" value="UniProtKB-SubCell"/>
</dbReference>
<keyword evidence="7 9" id="KW-1133">Transmembrane helix</keyword>
<dbReference type="Pfam" id="PF25994">
    <property type="entry name" value="HH_AprE"/>
    <property type="match status" value="1"/>
</dbReference>
<keyword evidence="3 9" id="KW-0813">Transport</keyword>
<keyword evidence="10" id="KW-0175">Coiled coil</keyword>
<dbReference type="InterPro" id="IPR058781">
    <property type="entry name" value="HH_AprE-like"/>
</dbReference>
<evidence type="ECO:0000259" key="12">
    <source>
        <dbReference type="Pfam" id="PF26002"/>
    </source>
</evidence>
<evidence type="ECO:0000256" key="2">
    <source>
        <dbReference type="ARBA" id="ARBA00009477"/>
    </source>
</evidence>
<comment type="subcellular location">
    <subcellularLocation>
        <location evidence="1 9">Cell inner membrane</location>
        <topology evidence="1 9">Single-pass membrane protein</topology>
    </subcellularLocation>
</comment>
<organism evidence="13 14">
    <name type="scientific">Duganella vulcania</name>
    <dbReference type="NCBI Taxonomy" id="2692166"/>
    <lineage>
        <taxon>Bacteria</taxon>
        <taxon>Pseudomonadati</taxon>
        <taxon>Pseudomonadota</taxon>
        <taxon>Betaproteobacteria</taxon>
        <taxon>Burkholderiales</taxon>
        <taxon>Oxalobacteraceae</taxon>
        <taxon>Telluria group</taxon>
        <taxon>Duganella</taxon>
    </lineage>
</organism>
<dbReference type="Gene3D" id="2.40.50.100">
    <property type="match status" value="1"/>
</dbReference>
<feature type="transmembrane region" description="Helical" evidence="9">
    <location>
        <begin position="34"/>
        <end position="55"/>
    </location>
</feature>
<gene>
    <name evidence="13" type="ORF">GTP90_26235</name>
</gene>
<comment type="caution">
    <text evidence="13">The sequence shown here is derived from an EMBL/GenBank/DDBJ whole genome shotgun (WGS) entry which is preliminary data.</text>
</comment>
<evidence type="ECO:0000259" key="11">
    <source>
        <dbReference type="Pfam" id="PF25994"/>
    </source>
</evidence>
<evidence type="ECO:0000256" key="1">
    <source>
        <dbReference type="ARBA" id="ARBA00004377"/>
    </source>
</evidence>
<evidence type="ECO:0000256" key="9">
    <source>
        <dbReference type="RuleBase" id="RU365093"/>
    </source>
</evidence>
<evidence type="ECO:0000256" key="3">
    <source>
        <dbReference type="ARBA" id="ARBA00022448"/>
    </source>
</evidence>
<evidence type="ECO:0000256" key="10">
    <source>
        <dbReference type="SAM" id="Coils"/>
    </source>
</evidence>
<reference evidence="13" key="1">
    <citation type="submission" date="2019-12" db="EMBL/GenBank/DDBJ databases">
        <title>Novel species isolated from a subtropical stream in China.</title>
        <authorList>
            <person name="Lu H."/>
        </authorList>
    </citation>
    <scope>NUCLEOTIDE SEQUENCE [LARGE SCALE GENOMIC DNA]</scope>
    <source>
        <strain evidence="13">FT81W</strain>
    </source>
</reference>
<keyword evidence="8 9" id="KW-0472">Membrane</keyword>
<dbReference type="Gene3D" id="2.40.30.170">
    <property type="match status" value="1"/>
</dbReference>
<dbReference type="AlphaFoldDB" id="A0A845GUB5"/>
<sequence>MSNLITKKEAPVEVISHDVTPLTVNTDAGSYARMGWIIVLCGVLGFLAWAIFAPLDKGVPLPGTLASESSRKSIQSLPGGIVQDILVKDGDVVKAGQVLVRMNNVQTKAALETTRAQYLSSRVTAARMQSELLGQSAITLPASLNQYKDDPRLVENLAVQSQLMNSRRMALQSELGGADENIAGLGLQIAGVQESLAAKKEQKALLKQQLDDTRELAKDGYIARNRFLELERTYAQINGAISEDIGNIGRSQRQISEMKFRKLQRTQEYQKELRSQLSDVQKEADALESRLQSQTFDFANVEIKSPVAGTVVGSSVFTRGGVVGAGARLMEIVPSNDTLVVEGQLAVNLIDKVHPGLKVDLIFSAFNANKTPHIPGEVIQVAADRTVDERTGQAYYKVRSRVTPEGAKLIADKKLNVVPGMPVEMFVKTGERSMMSYLLKPIFDRAKTSMTEE</sequence>
<keyword evidence="4 9" id="KW-1003">Cell membrane</keyword>
<keyword evidence="5 9" id="KW-0997">Cell inner membrane</keyword>
<evidence type="ECO:0000256" key="8">
    <source>
        <dbReference type="ARBA" id="ARBA00023136"/>
    </source>
</evidence>
<evidence type="ECO:0000256" key="7">
    <source>
        <dbReference type="ARBA" id="ARBA00022989"/>
    </source>
</evidence>
<dbReference type="SUPFAM" id="SSF111369">
    <property type="entry name" value="HlyD-like secretion proteins"/>
    <property type="match status" value="1"/>
</dbReference>
<evidence type="ECO:0000313" key="14">
    <source>
        <dbReference type="Proteomes" id="UP000447355"/>
    </source>
</evidence>
<evidence type="ECO:0000256" key="6">
    <source>
        <dbReference type="ARBA" id="ARBA00022692"/>
    </source>
</evidence>
<feature type="domain" description="AprE-like long alpha-helical hairpin" evidence="11">
    <location>
        <begin position="108"/>
        <end position="294"/>
    </location>
</feature>
<dbReference type="Proteomes" id="UP000447355">
    <property type="component" value="Unassembled WGS sequence"/>
</dbReference>
<dbReference type="InterPro" id="IPR010129">
    <property type="entry name" value="T1SS_HlyD"/>
</dbReference>
<keyword evidence="6 9" id="KW-0812">Transmembrane</keyword>
<dbReference type="PRINTS" id="PR01490">
    <property type="entry name" value="RTXTOXIND"/>
</dbReference>
<name>A0A845GUB5_9BURK</name>
<proteinExistence type="inferred from homology"/>
<dbReference type="RefSeq" id="WP_161086266.1">
    <property type="nucleotide sequence ID" value="NZ_WWCX01000070.1"/>
</dbReference>
<dbReference type="PANTHER" id="PTHR30386">
    <property type="entry name" value="MEMBRANE FUSION SUBUNIT OF EMRAB-TOLC MULTIDRUG EFFLUX PUMP"/>
    <property type="match status" value="1"/>
</dbReference>
<comment type="similarity">
    <text evidence="2 9">Belongs to the membrane fusion protein (MFP) (TC 8.A.1) family.</text>
</comment>
<feature type="coiled-coil region" evidence="10">
    <location>
        <begin position="189"/>
        <end position="216"/>
    </location>
</feature>
<dbReference type="GO" id="GO:0015031">
    <property type="term" value="P:protein transport"/>
    <property type="evidence" value="ECO:0007669"/>
    <property type="project" value="InterPro"/>
</dbReference>
<feature type="domain" description="AprE-like beta-barrel" evidence="12">
    <location>
        <begin position="339"/>
        <end position="430"/>
    </location>
</feature>